<dbReference type="Pfam" id="PF18052">
    <property type="entry name" value="Rx_N"/>
    <property type="match status" value="1"/>
</dbReference>
<reference evidence="8" key="1">
    <citation type="submission" date="2024-06" db="EMBL/GenBank/DDBJ databases">
        <authorList>
            <person name="Ryan C."/>
        </authorList>
    </citation>
    <scope>NUCLEOTIDE SEQUENCE [LARGE SCALE GENOMIC DNA]</scope>
</reference>
<dbReference type="Gene3D" id="3.40.50.300">
    <property type="entry name" value="P-loop containing nucleotide triphosphate hydrolases"/>
    <property type="match status" value="1"/>
</dbReference>
<keyword evidence="3" id="KW-0677">Repeat</keyword>
<name>A0ABC9A9P1_9POAL</name>
<dbReference type="InterPro" id="IPR041118">
    <property type="entry name" value="Rx_N"/>
</dbReference>
<dbReference type="PANTHER" id="PTHR33377">
    <property type="entry name" value="OS10G0134700 PROTEIN-RELATED"/>
    <property type="match status" value="1"/>
</dbReference>
<evidence type="ECO:0000313" key="7">
    <source>
        <dbReference type="EMBL" id="CAL4973558.1"/>
    </source>
</evidence>
<dbReference type="Proteomes" id="UP001497457">
    <property type="component" value="Chromosome 20rd"/>
</dbReference>
<dbReference type="AlphaFoldDB" id="A0ABC9A9P1"/>
<keyword evidence="4" id="KW-0547">Nucleotide-binding</keyword>
<evidence type="ECO:0000313" key="8">
    <source>
        <dbReference type="Proteomes" id="UP001497457"/>
    </source>
</evidence>
<protein>
    <recommendedName>
        <fullName evidence="6">Disease resistance N-terminal domain-containing protein</fullName>
    </recommendedName>
</protein>
<keyword evidence="2" id="KW-0433">Leucine-rich repeat</keyword>
<dbReference type="GO" id="GO:0000166">
    <property type="term" value="F:nucleotide binding"/>
    <property type="evidence" value="ECO:0007669"/>
    <property type="project" value="UniProtKB-KW"/>
</dbReference>
<evidence type="ECO:0000256" key="4">
    <source>
        <dbReference type="ARBA" id="ARBA00022741"/>
    </source>
</evidence>
<sequence length="507" mass="56188">MKVIQELIAPAAVADLVSRLISFLVTRYVKQGCREEMVLRLEHLALKIHSVVDEAERRHLADNRRLLLWLTKLMEGMYRAYYALDVTKHHVDPDGCALVSSSLSFSLPFLSRPAKRLCTATGSQPSCAGDDNGADQSISAMLPRLEEVAGDLKEFILLLACCPTIPRRPVSSFWSDDRYMFGRLVEREQIISFLLQPESNLAVLPVVGGPEVGKGTIVKHVCSDERVRGHFALILYSYGSLLDEDCGEDALGTLRIGGHMLHESPISGHGRHLLVIKNTYEVAISKAAWVSLCTSLRSTAPGSKIIVVSENDGVADLGTTAAMRVKPLPREEYWYFFRSLAFGGNDPGEHPELAALGRQIAAGLHGSFFGAKVLSGLLRMNLNARFWRDVLHVVHAFRATLRGDEDHFSKLGVAKIALETLPMPLRIKSACQTQTGVASELPGMTVQELVRSVAAHPSPREEMRIVLWESACPPNYRYTVVCENVEKHPRASIERKSRRPKRRAGQQ</sequence>
<keyword evidence="5" id="KW-0611">Plant defense</keyword>
<accession>A0ABC9A9P1</accession>
<evidence type="ECO:0000259" key="6">
    <source>
        <dbReference type="Pfam" id="PF18052"/>
    </source>
</evidence>
<evidence type="ECO:0000256" key="3">
    <source>
        <dbReference type="ARBA" id="ARBA00022737"/>
    </source>
</evidence>
<proteinExistence type="inferred from homology"/>
<dbReference type="SUPFAM" id="SSF52540">
    <property type="entry name" value="P-loop containing nucleoside triphosphate hydrolases"/>
    <property type="match status" value="1"/>
</dbReference>
<keyword evidence="8" id="KW-1185">Reference proteome</keyword>
<reference evidence="7 8" key="2">
    <citation type="submission" date="2024-10" db="EMBL/GenBank/DDBJ databases">
        <authorList>
            <person name="Ryan C."/>
        </authorList>
    </citation>
    <scope>NUCLEOTIDE SEQUENCE [LARGE SCALE GENOMIC DNA]</scope>
</reference>
<evidence type="ECO:0000256" key="5">
    <source>
        <dbReference type="ARBA" id="ARBA00022821"/>
    </source>
</evidence>
<comment type="similarity">
    <text evidence="1">Belongs to the disease resistance NB-LRR family.</text>
</comment>
<dbReference type="InterPro" id="IPR027417">
    <property type="entry name" value="P-loop_NTPase"/>
</dbReference>
<dbReference type="EMBL" id="OZ075130">
    <property type="protein sequence ID" value="CAL4973558.1"/>
    <property type="molecule type" value="Genomic_DNA"/>
</dbReference>
<evidence type="ECO:0000256" key="1">
    <source>
        <dbReference type="ARBA" id="ARBA00008894"/>
    </source>
</evidence>
<gene>
    <name evidence="7" type="ORF">URODEC1_LOCUS51966</name>
</gene>
<organism evidence="7 8">
    <name type="scientific">Urochloa decumbens</name>
    <dbReference type="NCBI Taxonomy" id="240449"/>
    <lineage>
        <taxon>Eukaryota</taxon>
        <taxon>Viridiplantae</taxon>
        <taxon>Streptophyta</taxon>
        <taxon>Embryophyta</taxon>
        <taxon>Tracheophyta</taxon>
        <taxon>Spermatophyta</taxon>
        <taxon>Magnoliopsida</taxon>
        <taxon>Liliopsida</taxon>
        <taxon>Poales</taxon>
        <taxon>Poaceae</taxon>
        <taxon>PACMAD clade</taxon>
        <taxon>Panicoideae</taxon>
        <taxon>Panicodae</taxon>
        <taxon>Paniceae</taxon>
        <taxon>Melinidinae</taxon>
        <taxon>Urochloa</taxon>
    </lineage>
</organism>
<evidence type="ECO:0000256" key="2">
    <source>
        <dbReference type="ARBA" id="ARBA00022614"/>
    </source>
</evidence>
<dbReference type="GO" id="GO:0006952">
    <property type="term" value="P:defense response"/>
    <property type="evidence" value="ECO:0007669"/>
    <property type="project" value="UniProtKB-KW"/>
</dbReference>
<feature type="domain" description="Disease resistance N-terminal" evidence="6">
    <location>
        <begin position="12"/>
        <end position="93"/>
    </location>
</feature>
<dbReference type="PANTHER" id="PTHR33377:SF106">
    <property type="entry name" value="OS11G0474500 PROTEIN"/>
    <property type="match status" value="1"/>
</dbReference>